<organism evidence="1 2">
    <name type="scientific">Steroidobacter flavus</name>
    <dbReference type="NCBI Taxonomy" id="1842136"/>
    <lineage>
        <taxon>Bacteria</taxon>
        <taxon>Pseudomonadati</taxon>
        <taxon>Pseudomonadota</taxon>
        <taxon>Gammaproteobacteria</taxon>
        <taxon>Steroidobacterales</taxon>
        <taxon>Steroidobacteraceae</taxon>
        <taxon>Steroidobacter</taxon>
    </lineage>
</organism>
<reference evidence="2" key="1">
    <citation type="journal article" date="2019" name="Int. J. Syst. Evol. Microbiol.">
        <title>The Global Catalogue of Microorganisms (GCM) 10K type strain sequencing project: providing services to taxonomists for standard genome sequencing and annotation.</title>
        <authorList>
            <consortium name="The Broad Institute Genomics Platform"/>
            <consortium name="The Broad Institute Genome Sequencing Center for Infectious Disease"/>
            <person name="Wu L."/>
            <person name="Ma J."/>
        </authorList>
    </citation>
    <scope>NUCLEOTIDE SEQUENCE [LARGE SCALE GENOMIC DNA]</scope>
    <source>
        <strain evidence="2">CGMCC 1.10759</strain>
    </source>
</reference>
<dbReference type="EMBL" id="JBHSDU010000001">
    <property type="protein sequence ID" value="MFC4307625.1"/>
    <property type="molecule type" value="Genomic_DNA"/>
</dbReference>
<sequence>MPQSGLISLARQLNEKLKPVGESTIDAGIRAEAETLLMSLLDAYASGTDAQRAAIRNLLRENSAFAWATHVPHSASTAEGFRMHLLEVSARWGIEDPRDLMLGLKESYEAARAAGVNTQPILSEIASLSEDSLADMLRRMR</sequence>
<evidence type="ECO:0008006" key="3">
    <source>
        <dbReference type="Google" id="ProtNLM"/>
    </source>
</evidence>
<accession>A0ABV8SJZ9</accession>
<name>A0ABV8SJZ9_9GAMM</name>
<evidence type="ECO:0000313" key="2">
    <source>
        <dbReference type="Proteomes" id="UP001595904"/>
    </source>
</evidence>
<keyword evidence="2" id="KW-1185">Reference proteome</keyword>
<dbReference type="RefSeq" id="WP_380594049.1">
    <property type="nucleotide sequence ID" value="NZ_JBHSDU010000001.1"/>
</dbReference>
<protein>
    <recommendedName>
        <fullName evidence="3">DUF2267 domain-containing protein</fullName>
    </recommendedName>
</protein>
<comment type="caution">
    <text evidence="1">The sequence shown here is derived from an EMBL/GenBank/DDBJ whole genome shotgun (WGS) entry which is preliminary data.</text>
</comment>
<gene>
    <name evidence="1" type="ORF">ACFPN2_00890</name>
</gene>
<dbReference type="Proteomes" id="UP001595904">
    <property type="component" value="Unassembled WGS sequence"/>
</dbReference>
<evidence type="ECO:0000313" key="1">
    <source>
        <dbReference type="EMBL" id="MFC4307625.1"/>
    </source>
</evidence>
<proteinExistence type="predicted"/>